<evidence type="ECO:0000313" key="2">
    <source>
        <dbReference type="Proteomes" id="UP000801492"/>
    </source>
</evidence>
<dbReference type="FunFam" id="3.40.720.10:FF:000017">
    <property type="entry name" value="Predicted protein"/>
    <property type="match status" value="1"/>
</dbReference>
<proteinExistence type="predicted"/>
<protein>
    <recommendedName>
        <fullName evidence="3">DUF229 domain containing protein</fullName>
    </recommendedName>
</protein>
<reference evidence="1" key="1">
    <citation type="submission" date="2019-08" db="EMBL/GenBank/DDBJ databases">
        <title>The genome of the North American firefly Photinus pyralis.</title>
        <authorList>
            <consortium name="Photinus pyralis genome working group"/>
            <person name="Fallon T.R."/>
            <person name="Sander Lower S.E."/>
            <person name="Weng J.-K."/>
        </authorList>
    </citation>
    <scope>NUCLEOTIDE SEQUENCE</scope>
    <source>
        <strain evidence="1">TRF0915ILg1</strain>
        <tissue evidence="1">Whole body</tissue>
    </source>
</reference>
<name>A0A8K0C818_IGNLU</name>
<dbReference type="PANTHER" id="PTHR10974:SF1">
    <property type="entry name" value="FI08016P-RELATED"/>
    <property type="match status" value="1"/>
</dbReference>
<accession>A0A8K0C818</accession>
<sequence>MIMKFRYGGSVLKLRRLLLEKRMDGDETRWRPPSVLFVPLLLCGGLIFFVDVFQLQSFGIPTATISLPQPRFVGFPENYNLKGFLIKTEGCRIPDMEAFDASIKEYIYDEDHIACNNDTPPLVESNLTHLYLLRTSLADYGVSDISALKCCYSEFRRKTPTDQDSDNKFIINKTCIGFNETARINKEYVKVTCFYNGSEIYKDLFAFVPIKPEVKSLKSKSPNSFMNVLIIGVDAVSRLNLHRQMPKTVQILKDINAIEFLGYNKVGDNTFPNLVPVLTGMSEKELVKNCWPSKNARFDDCPFIWKNFSEYGYATAFAEDAAWMGIFNYVKRGFKEQPTNYYWGPFNYMSEREIGNEHKMNAYMCVGSRMVYKTLLEYVNKFVRSMHINKIPYFGFFWGASLSHDYLNKPKLGDNDYAKFLNELRTNGLLNHTALVFMSDHGIRWGGIRTTYQGRMEERLPFLFISLPPSYQEIYYQTYINLRRNSRRLTTPYDLHETLKDLLDPYALTSDILSARIQAREDSRGYSLFEPIPTNRTCDSAGIASHWCTCQQSVSVDKSDHTVVEAAKFTVEYINDKLEGYADCANLTLAEIYNARLHSSGEHVLVGKNYTQDYTVAFRTTPGDANFEATIRQHLSKGSAVYFFTITGTISRINLYGKQSLCITDFHLKLYCYCKT</sequence>
<dbReference type="CDD" id="cd16021">
    <property type="entry name" value="ALP_like"/>
    <property type="match status" value="1"/>
</dbReference>
<dbReference type="GO" id="GO:0005615">
    <property type="term" value="C:extracellular space"/>
    <property type="evidence" value="ECO:0007669"/>
    <property type="project" value="TreeGrafter"/>
</dbReference>
<dbReference type="PANTHER" id="PTHR10974">
    <property type="entry name" value="FI08016P-RELATED"/>
    <property type="match status" value="1"/>
</dbReference>
<organism evidence="1 2">
    <name type="scientific">Ignelater luminosus</name>
    <name type="common">Cucubano</name>
    <name type="synonym">Pyrophorus luminosus</name>
    <dbReference type="NCBI Taxonomy" id="2038154"/>
    <lineage>
        <taxon>Eukaryota</taxon>
        <taxon>Metazoa</taxon>
        <taxon>Ecdysozoa</taxon>
        <taxon>Arthropoda</taxon>
        <taxon>Hexapoda</taxon>
        <taxon>Insecta</taxon>
        <taxon>Pterygota</taxon>
        <taxon>Neoptera</taxon>
        <taxon>Endopterygota</taxon>
        <taxon>Coleoptera</taxon>
        <taxon>Polyphaga</taxon>
        <taxon>Elateriformia</taxon>
        <taxon>Elateroidea</taxon>
        <taxon>Elateridae</taxon>
        <taxon>Agrypninae</taxon>
        <taxon>Pyrophorini</taxon>
        <taxon>Ignelater</taxon>
    </lineage>
</organism>
<dbReference type="InterPro" id="IPR004245">
    <property type="entry name" value="DUF229"/>
</dbReference>
<evidence type="ECO:0000313" key="1">
    <source>
        <dbReference type="EMBL" id="KAF2881134.1"/>
    </source>
</evidence>
<comment type="caution">
    <text evidence="1">The sequence shown here is derived from an EMBL/GenBank/DDBJ whole genome shotgun (WGS) entry which is preliminary data.</text>
</comment>
<dbReference type="OrthoDB" id="413313at2759"/>
<dbReference type="AlphaFoldDB" id="A0A8K0C818"/>
<dbReference type="Proteomes" id="UP000801492">
    <property type="component" value="Unassembled WGS sequence"/>
</dbReference>
<dbReference type="EMBL" id="VTPC01090852">
    <property type="protein sequence ID" value="KAF2881134.1"/>
    <property type="molecule type" value="Genomic_DNA"/>
</dbReference>
<dbReference type="Pfam" id="PF02995">
    <property type="entry name" value="DUF229"/>
    <property type="match status" value="1"/>
</dbReference>
<evidence type="ECO:0008006" key="3">
    <source>
        <dbReference type="Google" id="ProtNLM"/>
    </source>
</evidence>
<dbReference type="InterPro" id="IPR017850">
    <property type="entry name" value="Alkaline_phosphatase_core_sf"/>
</dbReference>
<dbReference type="SUPFAM" id="SSF53649">
    <property type="entry name" value="Alkaline phosphatase-like"/>
    <property type="match status" value="1"/>
</dbReference>
<dbReference type="Gene3D" id="3.40.720.10">
    <property type="entry name" value="Alkaline Phosphatase, subunit A"/>
    <property type="match status" value="1"/>
</dbReference>
<gene>
    <name evidence="1" type="ORF">ILUMI_25045</name>
</gene>
<keyword evidence="2" id="KW-1185">Reference proteome</keyword>